<dbReference type="Gene3D" id="3.40.630.10">
    <property type="entry name" value="Zn peptidases"/>
    <property type="match status" value="1"/>
</dbReference>
<dbReference type="SUPFAM" id="SSF52025">
    <property type="entry name" value="PA domain"/>
    <property type="match status" value="1"/>
</dbReference>
<gene>
    <name evidence="7" type="ORF">BS50DRAFT_575094</name>
</gene>
<dbReference type="CDD" id="cd08022">
    <property type="entry name" value="M28_PSMA_like"/>
    <property type="match status" value="1"/>
</dbReference>
<dbReference type="EMBL" id="KZ678137">
    <property type="protein sequence ID" value="PSN64974.1"/>
    <property type="molecule type" value="Genomic_DNA"/>
</dbReference>
<name>A0A2T2NHR3_CORCC</name>
<evidence type="ECO:0000313" key="7">
    <source>
        <dbReference type="EMBL" id="PSN64974.1"/>
    </source>
</evidence>
<proteinExistence type="inferred from homology"/>
<dbReference type="STRING" id="1448308.A0A2T2NHR3"/>
<reference evidence="7 8" key="1">
    <citation type="journal article" date="2018" name="Front. Microbiol.">
        <title>Genome-Wide Analysis of Corynespora cassiicola Leaf Fall Disease Putative Effectors.</title>
        <authorList>
            <person name="Lopez D."/>
            <person name="Ribeiro S."/>
            <person name="Label P."/>
            <person name="Fumanal B."/>
            <person name="Venisse J.S."/>
            <person name="Kohler A."/>
            <person name="de Oliveira R.R."/>
            <person name="Labutti K."/>
            <person name="Lipzen A."/>
            <person name="Lail K."/>
            <person name="Bauer D."/>
            <person name="Ohm R.A."/>
            <person name="Barry K.W."/>
            <person name="Spatafora J."/>
            <person name="Grigoriev I.V."/>
            <person name="Martin F.M."/>
            <person name="Pujade-Renaud V."/>
        </authorList>
    </citation>
    <scope>NUCLEOTIDE SEQUENCE [LARGE SCALE GENOMIC DNA]</scope>
    <source>
        <strain evidence="7 8">Philippines</strain>
    </source>
</reference>
<organism evidence="7 8">
    <name type="scientific">Corynespora cassiicola Philippines</name>
    <dbReference type="NCBI Taxonomy" id="1448308"/>
    <lineage>
        <taxon>Eukaryota</taxon>
        <taxon>Fungi</taxon>
        <taxon>Dikarya</taxon>
        <taxon>Ascomycota</taxon>
        <taxon>Pezizomycotina</taxon>
        <taxon>Dothideomycetes</taxon>
        <taxon>Pleosporomycetidae</taxon>
        <taxon>Pleosporales</taxon>
        <taxon>Corynesporascaceae</taxon>
        <taxon>Corynespora</taxon>
    </lineage>
</organism>
<feature type="domain" description="PA" evidence="4">
    <location>
        <begin position="209"/>
        <end position="286"/>
    </location>
</feature>
<protein>
    <submittedName>
        <fullName evidence="7">Zn-dependent exopeptidase</fullName>
    </submittedName>
</protein>
<evidence type="ECO:0000256" key="3">
    <source>
        <dbReference type="SAM" id="Phobius"/>
    </source>
</evidence>
<dbReference type="Pfam" id="PF04253">
    <property type="entry name" value="TFR_dimer"/>
    <property type="match status" value="1"/>
</dbReference>
<dbReference type="InterPro" id="IPR007484">
    <property type="entry name" value="Peptidase_M28"/>
</dbReference>
<dbReference type="FunFam" id="3.50.30.30:FF:000008">
    <property type="entry name" value="Glutamate carboxypeptidase 2"/>
    <property type="match status" value="1"/>
</dbReference>
<dbReference type="Pfam" id="PF04389">
    <property type="entry name" value="Peptidase_M28"/>
    <property type="match status" value="1"/>
</dbReference>
<feature type="region of interest" description="Disordered" evidence="2">
    <location>
        <begin position="306"/>
        <end position="332"/>
    </location>
</feature>
<dbReference type="OrthoDB" id="5841748at2759"/>
<dbReference type="SUPFAM" id="SSF47672">
    <property type="entry name" value="Transferrin receptor-like dimerisation domain"/>
    <property type="match status" value="1"/>
</dbReference>
<keyword evidence="8" id="KW-1185">Reference proteome</keyword>
<feature type="region of interest" description="Disordered" evidence="2">
    <location>
        <begin position="276"/>
        <end position="295"/>
    </location>
</feature>
<dbReference type="Proteomes" id="UP000240883">
    <property type="component" value="Unassembled WGS sequence"/>
</dbReference>
<evidence type="ECO:0000256" key="1">
    <source>
        <dbReference type="ARBA" id="ARBA00005634"/>
    </source>
</evidence>
<accession>A0A2T2NHR3</accession>
<dbReference type="PANTHER" id="PTHR10404">
    <property type="entry name" value="N-ACETYLATED-ALPHA-LINKED ACIDIC DIPEPTIDASE"/>
    <property type="match status" value="1"/>
</dbReference>
<dbReference type="InterPro" id="IPR036757">
    <property type="entry name" value="TFR-like_dimer_dom_sf"/>
</dbReference>
<dbReference type="Gene3D" id="3.50.30.30">
    <property type="match status" value="1"/>
</dbReference>
<dbReference type="CDD" id="cd02121">
    <property type="entry name" value="PA_GCPII_like"/>
    <property type="match status" value="1"/>
</dbReference>
<dbReference type="GO" id="GO:0004180">
    <property type="term" value="F:carboxypeptidase activity"/>
    <property type="evidence" value="ECO:0007669"/>
    <property type="project" value="TreeGrafter"/>
</dbReference>
<evidence type="ECO:0000259" key="6">
    <source>
        <dbReference type="Pfam" id="PF04389"/>
    </source>
</evidence>
<dbReference type="Pfam" id="PF02225">
    <property type="entry name" value="PA"/>
    <property type="match status" value="1"/>
</dbReference>
<dbReference type="SUPFAM" id="SSF53187">
    <property type="entry name" value="Zn-dependent exopeptidases"/>
    <property type="match status" value="1"/>
</dbReference>
<feature type="domain" description="Peptidase M28" evidence="6">
    <location>
        <begin position="402"/>
        <end position="589"/>
    </location>
</feature>
<dbReference type="InterPro" id="IPR039373">
    <property type="entry name" value="Peptidase_M28B"/>
</dbReference>
<keyword evidence="3" id="KW-1133">Transmembrane helix</keyword>
<dbReference type="FunFam" id="3.40.630.10:FF:000101">
    <property type="entry name" value="N-acetylated alpha-linked acidic dipeptidase like 1"/>
    <property type="match status" value="1"/>
</dbReference>
<dbReference type="PANTHER" id="PTHR10404:SF46">
    <property type="entry name" value="VACUOLAR PROTEIN SORTING-ASSOCIATED PROTEIN 70"/>
    <property type="match status" value="1"/>
</dbReference>
<dbReference type="InterPro" id="IPR046450">
    <property type="entry name" value="PA_dom_sf"/>
</dbReference>
<feature type="transmembrane region" description="Helical" evidence="3">
    <location>
        <begin position="28"/>
        <end position="52"/>
    </location>
</feature>
<evidence type="ECO:0000256" key="2">
    <source>
        <dbReference type="SAM" id="MobiDB-lite"/>
    </source>
</evidence>
<keyword evidence="3" id="KW-0812">Transmembrane</keyword>
<evidence type="ECO:0000259" key="4">
    <source>
        <dbReference type="Pfam" id="PF02225"/>
    </source>
</evidence>
<keyword evidence="3" id="KW-0472">Membrane</keyword>
<sequence length="785" mass="86991">MADERTPLIAVVPTRPHRDRYPHHRLRYVCTVALTAILFFGALAVILVLNFAPLEEKEDARWTAYLPSSRLKIPTGWPHAAGLEYDDLLQILQETPSTEYVEKWSRYYTAGPHLAGKNLSQAIYTKELWKEFGIENSLIVDYDVYINYPRGHRLALLEKEDSSESKDEEADWKVTYEASLEEDVLKEDESSGLADRVPTFHGYSASGNVTAPYVYVNYGTYKDFEDLLAANVSLKGKIALAKYGQIFRGLKVKRAQELGMVGTVIYSDPGDDGEITELNGYDKYPEGPARQPSSVQRGSVQFLSFAPGDPTTPGYPSKPGAPRQPVDHATPSIPSIPISYQDALPLLKALNGHGPKASSFNKYWKGGGLGYKGVEYNVGPSPKGLALNLVNDQEYVTTPLWNVIGVINGTLPDEVVVLGNHRDAWIAGGAGDPNSGSAAFNEVIRSFGLALQAGWKPLRTIVFASWDGEEYGLVGSTEWVEEYLPWLSASTVAYLNVDVGSNGPHFKASAAPLLNKVLTDTLHLVQSPNQTVPGQTVYSVWDKRIATMGSGSDFTAFQDFAGIPSLDMGFGYGEDTAVYHYHSNYDSFSWMERFGDPGFKYHVTIAKLWALVAANLIETPVLQLNAKEYAKGLERYVGDAKKKAHDEGFATEDDALFKPLDKAIQHFDFTASLQDGLAASLLEKLRADDIPWWKWWEKVKLYYAIRKVNTKYKFLERKLLYSDGLDGRPWFKHVVFAPGKWTGYAGATFPGIVEGIEEDDRAAVGRWVGIVAGLVEKAAAFLEEE</sequence>
<evidence type="ECO:0000259" key="5">
    <source>
        <dbReference type="Pfam" id="PF04253"/>
    </source>
</evidence>
<dbReference type="InterPro" id="IPR007365">
    <property type="entry name" value="TFR-like_dimer_dom"/>
</dbReference>
<dbReference type="InterPro" id="IPR003137">
    <property type="entry name" value="PA_domain"/>
</dbReference>
<dbReference type="Gene3D" id="1.20.930.40">
    <property type="entry name" value="Transferrin receptor-like, dimerisation domain"/>
    <property type="match status" value="1"/>
</dbReference>
<comment type="similarity">
    <text evidence="1">Belongs to the peptidase M28 family. M28B subfamily.</text>
</comment>
<evidence type="ECO:0000313" key="8">
    <source>
        <dbReference type="Proteomes" id="UP000240883"/>
    </source>
</evidence>
<feature type="domain" description="Transferrin receptor-like dimerisation" evidence="5">
    <location>
        <begin position="657"/>
        <end position="782"/>
    </location>
</feature>
<dbReference type="AlphaFoldDB" id="A0A2T2NHR3"/>